<evidence type="ECO:0000256" key="4">
    <source>
        <dbReference type="ARBA" id="ARBA00022679"/>
    </source>
</evidence>
<keyword evidence="13" id="KW-1185">Reference proteome</keyword>
<feature type="binding site" evidence="11">
    <location>
        <position position="56"/>
    </location>
    <ligand>
        <name>substrate</name>
    </ligand>
</feature>
<gene>
    <name evidence="11" type="primary">thiM</name>
    <name evidence="12" type="ORF">SLNSH_10980</name>
</gene>
<evidence type="ECO:0000256" key="6">
    <source>
        <dbReference type="ARBA" id="ARBA00022741"/>
    </source>
</evidence>
<evidence type="ECO:0000256" key="9">
    <source>
        <dbReference type="ARBA" id="ARBA00022842"/>
    </source>
</evidence>
<comment type="pathway">
    <text evidence="3 11">Cofactor biosynthesis; thiamine diphosphate biosynthesis; 4-methyl-5-(2-phosphoethyl)-thiazole from 5-(2-hydroxyethyl)-4-methylthiazole: step 1/1.</text>
</comment>
<dbReference type="NCBIfam" id="NF006830">
    <property type="entry name" value="PRK09355.1"/>
    <property type="match status" value="1"/>
</dbReference>
<feature type="binding site" evidence="11">
    <location>
        <position position="205"/>
    </location>
    <ligand>
        <name>substrate</name>
    </ligand>
</feature>
<dbReference type="EC" id="2.7.1.50" evidence="11"/>
<accession>A0A2T1HTU5</accession>
<dbReference type="GO" id="GO:0009229">
    <property type="term" value="P:thiamine diphosphate biosynthetic process"/>
    <property type="evidence" value="ECO:0007669"/>
    <property type="project" value="UniProtKB-UniRule"/>
</dbReference>
<dbReference type="GO" id="GO:0005524">
    <property type="term" value="F:ATP binding"/>
    <property type="evidence" value="ECO:0007669"/>
    <property type="project" value="UniProtKB-UniRule"/>
</dbReference>
<dbReference type="OrthoDB" id="8909021at2"/>
<dbReference type="EMBL" id="PVZS01000010">
    <property type="protein sequence ID" value="PSC05067.1"/>
    <property type="molecule type" value="Genomic_DNA"/>
</dbReference>
<evidence type="ECO:0000256" key="3">
    <source>
        <dbReference type="ARBA" id="ARBA00004868"/>
    </source>
</evidence>
<evidence type="ECO:0000313" key="13">
    <source>
        <dbReference type="Proteomes" id="UP000239772"/>
    </source>
</evidence>
<dbReference type="CDD" id="cd01170">
    <property type="entry name" value="THZ_kinase"/>
    <property type="match status" value="1"/>
</dbReference>
<comment type="caution">
    <text evidence="12">The sequence shown here is derived from an EMBL/GenBank/DDBJ whole genome shotgun (WGS) entry which is preliminary data.</text>
</comment>
<comment type="function">
    <text evidence="11">Catalyzes the phosphorylation of the hydroxyl group of 4-methyl-5-beta-hydroxyethylthiazole (THZ).</text>
</comment>
<dbReference type="Pfam" id="PF02110">
    <property type="entry name" value="HK"/>
    <property type="match status" value="1"/>
</dbReference>
<evidence type="ECO:0000256" key="10">
    <source>
        <dbReference type="ARBA" id="ARBA00022977"/>
    </source>
</evidence>
<comment type="cofactor">
    <cofactor evidence="2 11">
        <name>Mg(2+)</name>
        <dbReference type="ChEBI" id="CHEBI:18420"/>
    </cofactor>
</comment>
<feature type="binding site" evidence="11">
    <location>
        <position position="131"/>
    </location>
    <ligand>
        <name>ATP</name>
        <dbReference type="ChEBI" id="CHEBI:30616"/>
    </ligand>
</feature>
<dbReference type="SUPFAM" id="SSF53613">
    <property type="entry name" value="Ribokinase-like"/>
    <property type="match status" value="1"/>
</dbReference>
<evidence type="ECO:0000256" key="8">
    <source>
        <dbReference type="ARBA" id="ARBA00022840"/>
    </source>
</evidence>
<name>A0A2T1HTU5_9HYPH</name>
<evidence type="ECO:0000313" key="12">
    <source>
        <dbReference type="EMBL" id="PSC05067.1"/>
    </source>
</evidence>
<dbReference type="UniPathway" id="UPA00060">
    <property type="reaction ID" value="UER00139"/>
</dbReference>
<evidence type="ECO:0000256" key="1">
    <source>
        <dbReference type="ARBA" id="ARBA00001771"/>
    </source>
</evidence>
<comment type="catalytic activity">
    <reaction evidence="1 11">
        <text>5-(2-hydroxyethyl)-4-methylthiazole + ATP = 4-methyl-5-(2-phosphooxyethyl)-thiazole + ADP + H(+)</text>
        <dbReference type="Rhea" id="RHEA:24212"/>
        <dbReference type="ChEBI" id="CHEBI:15378"/>
        <dbReference type="ChEBI" id="CHEBI:17957"/>
        <dbReference type="ChEBI" id="CHEBI:30616"/>
        <dbReference type="ChEBI" id="CHEBI:58296"/>
        <dbReference type="ChEBI" id="CHEBI:456216"/>
        <dbReference type="EC" id="2.7.1.50"/>
    </reaction>
</comment>
<keyword evidence="10 11" id="KW-0784">Thiamine biosynthesis</keyword>
<dbReference type="InterPro" id="IPR000417">
    <property type="entry name" value="Hyethyz_kinase"/>
</dbReference>
<dbReference type="GO" id="GO:0009228">
    <property type="term" value="P:thiamine biosynthetic process"/>
    <property type="evidence" value="ECO:0007669"/>
    <property type="project" value="UniProtKB-KW"/>
</dbReference>
<reference evidence="13" key="1">
    <citation type="submission" date="2018-03" db="EMBL/GenBank/DDBJ databases">
        <authorList>
            <person name="Sun L."/>
            <person name="Liu H."/>
            <person name="Chen W."/>
            <person name="Huang K."/>
            <person name="Liu W."/>
            <person name="Gao X."/>
        </authorList>
    </citation>
    <scope>NUCLEOTIDE SEQUENCE [LARGE SCALE GENOMIC DNA]</scope>
    <source>
        <strain evidence="13">SH9</strain>
    </source>
</reference>
<sequence length="276" mass="27338">MGEETHVSTTAVSPETASEALAALRWKRPLVHCLTNDVVANVTANALLAAGASPVMAHAPEEAAVIAARAGALLVNIGTLTRDRVEVMVAAAEAARAAGAPWVFDPVGVGASPFRQEAAARILAIGPTLVKGNAAEIVTLATGRPAGRGVDSEEGESRAVQDAAVALARRLRCAVAATGRVDLVTDGVGVLQVHNGHALMGRITGSGCAAGALCAAVLGAGAPALAGAASALAYFGLAGERAAAGEPGPGMFQARLLDELAAVTPEDLAAGARITA</sequence>
<protein>
    <recommendedName>
        <fullName evidence="11">Hydroxyethylthiazole kinase</fullName>
        <ecNumber evidence="11">2.7.1.50</ecNumber>
    </recommendedName>
    <alternativeName>
        <fullName evidence="11">4-methyl-5-beta-hydroxyethylthiazole kinase</fullName>
        <shortName evidence="11">TH kinase</shortName>
        <shortName evidence="11">Thz kinase</shortName>
    </alternativeName>
</protein>
<dbReference type="GO" id="GO:0004417">
    <property type="term" value="F:hydroxyethylthiazole kinase activity"/>
    <property type="evidence" value="ECO:0007669"/>
    <property type="project" value="UniProtKB-UniRule"/>
</dbReference>
<dbReference type="InterPro" id="IPR029056">
    <property type="entry name" value="Ribokinase-like"/>
</dbReference>
<dbReference type="Gene3D" id="3.40.1190.20">
    <property type="match status" value="1"/>
</dbReference>
<dbReference type="AlphaFoldDB" id="A0A2T1HTU5"/>
<dbReference type="PRINTS" id="PR01099">
    <property type="entry name" value="HYETHTZKNASE"/>
</dbReference>
<dbReference type="GO" id="GO:0000287">
    <property type="term" value="F:magnesium ion binding"/>
    <property type="evidence" value="ECO:0007669"/>
    <property type="project" value="UniProtKB-UniRule"/>
</dbReference>
<organism evidence="12 13">
    <name type="scientific">Alsobacter soli</name>
    <dbReference type="NCBI Taxonomy" id="2109933"/>
    <lineage>
        <taxon>Bacteria</taxon>
        <taxon>Pseudomonadati</taxon>
        <taxon>Pseudomonadota</taxon>
        <taxon>Alphaproteobacteria</taxon>
        <taxon>Hyphomicrobiales</taxon>
        <taxon>Alsobacteraceae</taxon>
        <taxon>Alsobacter</taxon>
    </lineage>
</organism>
<evidence type="ECO:0000256" key="7">
    <source>
        <dbReference type="ARBA" id="ARBA00022777"/>
    </source>
</evidence>
<evidence type="ECO:0000256" key="5">
    <source>
        <dbReference type="ARBA" id="ARBA00022723"/>
    </source>
</evidence>
<keyword evidence="5 11" id="KW-0479">Metal-binding</keyword>
<dbReference type="NCBIfam" id="TIGR00694">
    <property type="entry name" value="thiM"/>
    <property type="match status" value="1"/>
</dbReference>
<comment type="similarity">
    <text evidence="11">Belongs to the Thz kinase family.</text>
</comment>
<keyword evidence="7 11" id="KW-0418">Kinase</keyword>
<feature type="binding site" evidence="11">
    <location>
        <position position="178"/>
    </location>
    <ligand>
        <name>ATP</name>
        <dbReference type="ChEBI" id="CHEBI:30616"/>
    </ligand>
</feature>
<keyword evidence="9 11" id="KW-0460">Magnesium</keyword>
<evidence type="ECO:0000256" key="11">
    <source>
        <dbReference type="HAMAP-Rule" id="MF_00228"/>
    </source>
</evidence>
<evidence type="ECO:0000256" key="2">
    <source>
        <dbReference type="ARBA" id="ARBA00001946"/>
    </source>
</evidence>
<dbReference type="PIRSF" id="PIRSF000513">
    <property type="entry name" value="Thz_kinase"/>
    <property type="match status" value="1"/>
</dbReference>
<keyword evidence="6 11" id="KW-0547">Nucleotide-binding</keyword>
<keyword evidence="4 11" id="KW-0808">Transferase</keyword>
<proteinExistence type="inferred from homology"/>
<dbReference type="Proteomes" id="UP000239772">
    <property type="component" value="Unassembled WGS sequence"/>
</dbReference>
<keyword evidence="8 11" id="KW-0067">ATP-binding</keyword>
<dbReference type="HAMAP" id="MF_00228">
    <property type="entry name" value="Thz_kinase"/>
    <property type="match status" value="1"/>
</dbReference>